<dbReference type="Gene3D" id="3.40.50.1000">
    <property type="entry name" value="HAD superfamily/HAD-like"/>
    <property type="match status" value="1"/>
</dbReference>
<proteinExistence type="predicted"/>
<dbReference type="InterPro" id="IPR036412">
    <property type="entry name" value="HAD-like_sf"/>
</dbReference>
<dbReference type="InterPro" id="IPR023214">
    <property type="entry name" value="HAD_sf"/>
</dbReference>
<dbReference type="SUPFAM" id="SSF56784">
    <property type="entry name" value="HAD-like"/>
    <property type="match status" value="1"/>
</dbReference>
<dbReference type="GO" id="GO:0006281">
    <property type="term" value="P:DNA repair"/>
    <property type="evidence" value="ECO:0007669"/>
    <property type="project" value="TreeGrafter"/>
</dbReference>
<dbReference type="PANTHER" id="PTHR43434">
    <property type="entry name" value="PHOSPHOGLYCOLATE PHOSPHATASE"/>
    <property type="match status" value="1"/>
</dbReference>
<dbReference type="InterPro" id="IPR050155">
    <property type="entry name" value="HAD-like_hydrolase_sf"/>
</dbReference>
<dbReference type="InterPro" id="IPR023198">
    <property type="entry name" value="PGP-like_dom2"/>
</dbReference>
<dbReference type="GO" id="GO:0008967">
    <property type="term" value="F:phosphoglycolate phosphatase activity"/>
    <property type="evidence" value="ECO:0007669"/>
    <property type="project" value="TreeGrafter"/>
</dbReference>
<sequence>MTQAHPSIFLFDIDGTLISTAGAGRRAFERAFADLAGPGDHLEFSFAGMTDRSIARQGLVAAQLEATDEAIEAAIEAYLGFLPEFVDAADGYTIFSGVVELLDALGERTNAAIGLGTGNIERGARIKLARGGLNPHFDFGGFGCDAEDRAELIAAGARRGAERLGMALERCRVIVIGDTDRDIAAARAIGAECLGVATGGATVDELLSYGAHHGVEALTDPSAREFLWG</sequence>
<dbReference type="Gene3D" id="1.10.150.240">
    <property type="entry name" value="Putative phosphatase, domain 2"/>
    <property type="match status" value="1"/>
</dbReference>
<keyword evidence="2" id="KW-1185">Reference proteome</keyword>
<protein>
    <submittedName>
        <fullName evidence="1">HAD family hydrolase</fullName>
    </submittedName>
</protein>
<name>A0A4Y6PZN5_PERCE</name>
<dbReference type="OrthoDB" id="9781769at2"/>
<keyword evidence="1" id="KW-0378">Hydrolase</keyword>
<organism evidence="1 2">
    <name type="scientific">Persicimonas caeni</name>
    <dbReference type="NCBI Taxonomy" id="2292766"/>
    <lineage>
        <taxon>Bacteria</taxon>
        <taxon>Deltaproteobacteria</taxon>
        <taxon>Bradymonadales</taxon>
        <taxon>Bradymonadaceae</taxon>
        <taxon>Persicimonas</taxon>
    </lineage>
</organism>
<evidence type="ECO:0000313" key="2">
    <source>
        <dbReference type="Proteomes" id="UP000315995"/>
    </source>
</evidence>
<dbReference type="PANTHER" id="PTHR43434:SF1">
    <property type="entry name" value="PHOSPHOGLYCOLATE PHOSPHATASE"/>
    <property type="match status" value="1"/>
</dbReference>
<dbReference type="EMBL" id="CP041186">
    <property type="protein sequence ID" value="QDG53786.1"/>
    <property type="molecule type" value="Genomic_DNA"/>
</dbReference>
<reference evidence="1 2" key="1">
    <citation type="submission" date="2019-06" db="EMBL/GenBank/DDBJ databases">
        <title>Persicimonas caeni gen. nov., sp. nov., a predatory bacterium isolated from solar saltern.</title>
        <authorList>
            <person name="Wang S."/>
        </authorList>
    </citation>
    <scope>NUCLEOTIDE SEQUENCE [LARGE SCALE GENOMIC DNA]</scope>
    <source>
        <strain evidence="1 2">YN101</strain>
    </source>
</reference>
<gene>
    <name evidence="1" type="ORF">FIV42_24495</name>
</gene>
<dbReference type="Pfam" id="PF00702">
    <property type="entry name" value="Hydrolase"/>
    <property type="match status" value="1"/>
</dbReference>
<evidence type="ECO:0000313" key="1">
    <source>
        <dbReference type="EMBL" id="QDG53786.1"/>
    </source>
</evidence>
<dbReference type="AlphaFoldDB" id="A0A4Y6PZN5"/>
<accession>A0A5B8YDS0</accession>
<dbReference type="RefSeq" id="WP_141200240.1">
    <property type="nucleotide sequence ID" value="NZ_CP041186.1"/>
</dbReference>
<dbReference type="Proteomes" id="UP000315995">
    <property type="component" value="Chromosome"/>
</dbReference>
<accession>A0A4Y6PZN5</accession>